<name>A0A0F9W3I3_9ZZZZ</name>
<evidence type="ECO:0000313" key="1">
    <source>
        <dbReference type="EMBL" id="KKN72623.1"/>
    </source>
</evidence>
<gene>
    <name evidence="1" type="ORF">LCGC14_0408650</name>
</gene>
<comment type="caution">
    <text evidence="1">The sequence shown here is derived from an EMBL/GenBank/DDBJ whole genome shotgun (WGS) entry which is preliminary data.</text>
</comment>
<protein>
    <submittedName>
        <fullName evidence="1">Uncharacterized protein</fullName>
    </submittedName>
</protein>
<accession>A0A0F9W3I3</accession>
<dbReference type="AlphaFoldDB" id="A0A0F9W3I3"/>
<dbReference type="EMBL" id="LAZR01000358">
    <property type="protein sequence ID" value="KKN72623.1"/>
    <property type="molecule type" value="Genomic_DNA"/>
</dbReference>
<sequence>MGKVMTLDELDRMAADTGCSEHNDCLTCPLPDCIYVAERNVNRNAKKRRELIRQMATSNSASSIANQLGVHIRTVQRALKET</sequence>
<reference evidence="1" key="1">
    <citation type="journal article" date="2015" name="Nature">
        <title>Complex archaea that bridge the gap between prokaryotes and eukaryotes.</title>
        <authorList>
            <person name="Spang A."/>
            <person name="Saw J.H."/>
            <person name="Jorgensen S.L."/>
            <person name="Zaremba-Niedzwiedzka K."/>
            <person name="Martijn J."/>
            <person name="Lind A.E."/>
            <person name="van Eijk R."/>
            <person name="Schleper C."/>
            <person name="Guy L."/>
            <person name="Ettema T.J."/>
        </authorList>
    </citation>
    <scope>NUCLEOTIDE SEQUENCE</scope>
</reference>
<proteinExistence type="predicted"/>
<organism evidence="1">
    <name type="scientific">marine sediment metagenome</name>
    <dbReference type="NCBI Taxonomy" id="412755"/>
    <lineage>
        <taxon>unclassified sequences</taxon>
        <taxon>metagenomes</taxon>
        <taxon>ecological metagenomes</taxon>
    </lineage>
</organism>